<evidence type="ECO:0000256" key="2">
    <source>
        <dbReference type="ARBA" id="ARBA00010961"/>
    </source>
</evidence>
<evidence type="ECO:0000256" key="3">
    <source>
        <dbReference type="ARBA" id="ARBA00022578"/>
    </source>
</evidence>
<dbReference type="EMBL" id="FUWO01000001">
    <property type="protein sequence ID" value="SJZ31604.1"/>
    <property type="molecule type" value="Genomic_DNA"/>
</dbReference>
<evidence type="ECO:0000313" key="7">
    <source>
        <dbReference type="EMBL" id="SJZ31604.1"/>
    </source>
</evidence>
<gene>
    <name evidence="7" type="ORF">SAMN02746011_00227</name>
</gene>
<dbReference type="PANTHER" id="PTHR33217:SF7">
    <property type="entry name" value="TRANSPOSASE FOR INSERTION SEQUENCE ELEMENT IS1081"/>
    <property type="match status" value="1"/>
</dbReference>
<accession>A0A1T4JN73</accession>
<dbReference type="RefSeq" id="WP_159443818.1">
    <property type="nucleotide sequence ID" value="NZ_FUWO01000001.1"/>
</dbReference>
<keyword evidence="5 6" id="KW-0233">DNA recombination</keyword>
<dbReference type="InterPro" id="IPR001207">
    <property type="entry name" value="Transposase_mutator"/>
</dbReference>
<sequence length="137" mass="16391">MKFAVHFLRNILAKTPKKDTKEFKEDIKALFRIQDIRIARVVKNELFKKYEGEKKYQASLTILDDGFEDAFTYLNESVIHSRLKSTNCLERLNEEIRRRERVIRIFPNVESAYRLIGAMLIDQDEEWLTADRTYIQM</sequence>
<keyword evidence="8" id="KW-1185">Reference proteome</keyword>
<dbReference type="Pfam" id="PF00872">
    <property type="entry name" value="Transposase_mut"/>
    <property type="match status" value="1"/>
</dbReference>
<keyword evidence="3 6" id="KW-0815">Transposition</keyword>
<comment type="function">
    <text evidence="1 6">Required for the transposition of the insertion element.</text>
</comment>
<dbReference type="OrthoDB" id="9779930at2"/>
<evidence type="ECO:0000256" key="6">
    <source>
        <dbReference type="RuleBase" id="RU365089"/>
    </source>
</evidence>
<evidence type="ECO:0000313" key="8">
    <source>
        <dbReference type="Proteomes" id="UP000189941"/>
    </source>
</evidence>
<comment type="similarity">
    <text evidence="2 6">Belongs to the transposase mutator family.</text>
</comment>
<keyword evidence="4 6" id="KW-0238">DNA-binding</keyword>
<dbReference type="PANTHER" id="PTHR33217">
    <property type="entry name" value="TRANSPOSASE FOR INSERTION SEQUENCE ELEMENT IS1081"/>
    <property type="match status" value="1"/>
</dbReference>
<reference evidence="8" key="1">
    <citation type="submission" date="2017-02" db="EMBL/GenBank/DDBJ databases">
        <authorList>
            <person name="Varghese N."/>
            <person name="Submissions S."/>
        </authorList>
    </citation>
    <scope>NUCLEOTIDE SEQUENCE [LARGE SCALE GENOMIC DNA]</scope>
    <source>
        <strain evidence="8">DSM 15739</strain>
    </source>
</reference>
<evidence type="ECO:0000256" key="4">
    <source>
        <dbReference type="ARBA" id="ARBA00023125"/>
    </source>
</evidence>
<evidence type="ECO:0000256" key="1">
    <source>
        <dbReference type="ARBA" id="ARBA00002190"/>
    </source>
</evidence>
<keyword evidence="6" id="KW-0814">Transposable element</keyword>
<organism evidence="7 8">
    <name type="scientific">Globicatella sulfidifaciens DSM 15739</name>
    <dbReference type="NCBI Taxonomy" id="1121925"/>
    <lineage>
        <taxon>Bacteria</taxon>
        <taxon>Bacillati</taxon>
        <taxon>Bacillota</taxon>
        <taxon>Bacilli</taxon>
        <taxon>Lactobacillales</taxon>
        <taxon>Aerococcaceae</taxon>
        <taxon>Globicatella</taxon>
    </lineage>
</organism>
<dbReference type="AlphaFoldDB" id="A0A1T4JN73"/>
<dbReference type="GO" id="GO:0004803">
    <property type="term" value="F:transposase activity"/>
    <property type="evidence" value="ECO:0007669"/>
    <property type="project" value="UniProtKB-UniRule"/>
</dbReference>
<evidence type="ECO:0000256" key="5">
    <source>
        <dbReference type="ARBA" id="ARBA00023172"/>
    </source>
</evidence>
<dbReference type="STRING" id="1121925.SAMN02746011_00227"/>
<dbReference type="GO" id="GO:0006313">
    <property type="term" value="P:DNA transposition"/>
    <property type="evidence" value="ECO:0007669"/>
    <property type="project" value="UniProtKB-UniRule"/>
</dbReference>
<dbReference type="GO" id="GO:0003677">
    <property type="term" value="F:DNA binding"/>
    <property type="evidence" value="ECO:0007669"/>
    <property type="project" value="UniProtKB-UniRule"/>
</dbReference>
<name>A0A1T4JN73_9LACT</name>
<dbReference type="Proteomes" id="UP000189941">
    <property type="component" value="Unassembled WGS sequence"/>
</dbReference>
<protein>
    <recommendedName>
        <fullName evidence="6">Mutator family transposase</fullName>
    </recommendedName>
</protein>
<proteinExistence type="inferred from homology"/>